<sequence>MNAVAEKPKARRQAGAVASSPTATPAVHASAPTFEESCALFRMASQALHEASRTDEPHGFSGESDRLLRIGSGIALQASTANKEEHESAAYDVAACINAARLVPGDTESAARTAFIATAAAALSQVTGDAPEQIVFTDVKRPQKRGKHPVEPTEKEIEDTHFDAMCWMGCAKAVLEFYAKHSDSDLVLGISDLVAMYYQKSEAEGDEMGPGTRGDLITGPLPAMGVRIGAALEVVYKVNDDDIMLHSAAYLLERAMHIAGGELLEASRDGDA</sequence>
<dbReference type="AlphaFoldDB" id="A0A7T2YMN6"/>
<protein>
    <submittedName>
        <fullName evidence="2">Uncharacterized protein</fullName>
    </submittedName>
</protein>
<proteinExistence type="predicted"/>
<gene>
    <name evidence="2" type="ORF">I6G47_16515</name>
</gene>
<evidence type="ECO:0000313" key="2">
    <source>
        <dbReference type="EMBL" id="QPS78635.1"/>
    </source>
</evidence>
<feature type="region of interest" description="Disordered" evidence="1">
    <location>
        <begin position="1"/>
        <end position="29"/>
    </location>
</feature>
<keyword evidence="3" id="KW-1185">Reference proteome</keyword>
<dbReference type="EMBL" id="CP065748">
    <property type="protein sequence ID" value="QPS78635.1"/>
    <property type="molecule type" value="Genomic_DNA"/>
</dbReference>
<dbReference type="RefSeq" id="WP_198129286.1">
    <property type="nucleotide sequence ID" value="NZ_CP065748.1"/>
</dbReference>
<reference evidence="2 3" key="1">
    <citation type="submission" date="2020-12" db="EMBL/GenBank/DDBJ databases">
        <title>FDA dAtabase for Regulatory Grade micrObial Sequences (FDA-ARGOS): Supporting development and validation of Infectious Disease Dx tests.</title>
        <authorList>
            <person name="Sproer C."/>
            <person name="Gronow S."/>
            <person name="Severitt S."/>
            <person name="Schroder I."/>
            <person name="Tallon L."/>
            <person name="Sadzewicz L."/>
            <person name="Zhao X."/>
            <person name="Boylan J."/>
            <person name="Ott S."/>
            <person name="Bowen H."/>
            <person name="Vavikolanu K."/>
            <person name="Mehta A."/>
            <person name="Aluvathingal J."/>
            <person name="Nadendla S."/>
            <person name="Lowell S."/>
            <person name="Myers T."/>
            <person name="Yan Y."/>
            <person name="Sichtig H."/>
        </authorList>
    </citation>
    <scope>NUCLEOTIDE SEQUENCE [LARGE SCALE GENOMIC DNA]</scope>
    <source>
        <strain evidence="2 3">FDAARGOS_890</strain>
    </source>
</reference>
<evidence type="ECO:0000256" key="1">
    <source>
        <dbReference type="SAM" id="MobiDB-lite"/>
    </source>
</evidence>
<name>A0A7T2YMN6_9BURK</name>
<organism evidence="2 3">
    <name type="scientific">Delftia lacustris</name>
    <dbReference type="NCBI Taxonomy" id="558537"/>
    <lineage>
        <taxon>Bacteria</taxon>
        <taxon>Pseudomonadati</taxon>
        <taxon>Pseudomonadota</taxon>
        <taxon>Betaproteobacteria</taxon>
        <taxon>Burkholderiales</taxon>
        <taxon>Comamonadaceae</taxon>
        <taxon>Delftia</taxon>
    </lineage>
</organism>
<dbReference type="KEGG" id="dla:I6G47_16515"/>
<evidence type="ECO:0000313" key="3">
    <source>
        <dbReference type="Proteomes" id="UP000595064"/>
    </source>
</evidence>
<dbReference type="Proteomes" id="UP000595064">
    <property type="component" value="Chromosome"/>
</dbReference>
<accession>A0A7T2YMN6</accession>